<organism evidence="1 2">
    <name type="scientific">Nonomuraea insulae</name>
    <dbReference type="NCBI Taxonomy" id="1616787"/>
    <lineage>
        <taxon>Bacteria</taxon>
        <taxon>Bacillati</taxon>
        <taxon>Actinomycetota</taxon>
        <taxon>Actinomycetes</taxon>
        <taxon>Streptosporangiales</taxon>
        <taxon>Streptosporangiaceae</taxon>
        <taxon>Nonomuraea</taxon>
    </lineage>
</organism>
<keyword evidence="2" id="KW-1185">Reference proteome</keyword>
<proteinExistence type="predicted"/>
<evidence type="ECO:0000313" key="1">
    <source>
        <dbReference type="EMBL" id="MFC5824846.1"/>
    </source>
</evidence>
<name>A0ABW1CJP2_9ACTN</name>
<comment type="caution">
    <text evidence="1">The sequence shown here is derived from an EMBL/GenBank/DDBJ whole genome shotgun (WGS) entry which is preliminary data.</text>
</comment>
<dbReference type="Proteomes" id="UP001596058">
    <property type="component" value="Unassembled WGS sequence"/>
</dbReference>
<dbReference type="EMBL" id="JBHSPA010000016">
    <property type="protein sequence ID" value="MFC5824846.1"/>
    <property type="molecule type" value="Genomic_DNA"/>
</dbReference>
<sequence>MVVHVPQPGIPPDARAGVGWGMEQFHHPHPVRCGGVVTAQRRELIAGLSGRVLEVGAGDGVKLTCYPAACEEIVLVEPDPFLRAAARLVAGGELRFHEHQRSANPAVALAEMALTPVWARVCGVVIPPATWSPPSNGPDS</sequence>
<protein>
    <submittedName>
        <fullName evidence="1">Uncharacterized protein</fullName>
    </submittedName>
</protein>
<accession>A0ABW1CJP2</accession>
<dbReference type="SUPFAM" id="SSF53335">
    <property type="entry name" value="S-adenosyl-L-methionine-dependent methyltransferases"/>
    <property type="match status" value="1"/>
</dbReference>
<dbReference type="InterPro" id="IPR029063">
    <property type="entry name" value="SAM-dependent_MTases_sf"/>
</dbReference>
<dbReference type="RefSeq" id="WP_379514362.1">
    <property type="nucleotide sequence ID" value="NZ_JBHSPA010000016.1"/>
</dbReference>
<evidence type="ECO:0000313" key="2">
    <source>
        <dbReference type="Proteomes" id="UP001596058"/>
    </source>
</evidence>
<gene>
    <name evidence="1" type="ORF">ACFPZ3_13380</name>
</gene>
<reference evidence="2" key="1">
    <citation type="journal article" date="2019" name="Int. J. Syst. Evol. Microbiol.">
        <title>The Global Catalogue of Microorganisms (GCM) 10K type strain sequencing project: providing services to taxonomists for standard genome sequencing and annotation.</title>
        <authorList>
            <consortium name="The Broad Institute Genomics Platform"/>
            <consortium name="The Broad Institute Genome Sequencing Center for Infectious Disease"/>
            <person name="Wu L."/>
            <person name="Ma J."/>
        </authorList>
    </citation>
    <scope>NUCLEOTIDE SEQUENCE [LARGE SCALE GENOMIC DNA]</scope>
    <source>
        <strain evidence="2">CCUG 53903</strain>
    </source>
</reference>